<dbReference type="SUPFAM" id="SSF53041">
    <property type="entry name" value="Resolvase-like"/>
    <property type="match status" value="1"/>
</dbReference>
<dbReference type="PROSITE" id="PS51736">
    <property type="entry name" value="RECOMBINASES_3"/>
    <property type="match status" value="1"/>
</dbReference>
<dbReference type="PANTHER" id="PTHR30461">
    <property type="entry name" value="DNA-INVERTASE FROM LAMBDOID PROPHAGE"/>
    <property type="match status" value="1"/>
</dbReference>
<dbReference type="PANTHER" id="PTHR30461:SF19">
    <property type="entry name" value="SITE-SPECIFIC RECOMBINASE RESOLVASE FAMILY"/>
    <property type="match status" value="1"/>
</dbReference>
<name>A0A8S5PKK1_9CAUD</name>
<reference evidence="2" key="1">
    <citation type="journal article" date="2021" name="Proc. Natl. Acad. Sci. U.S.A.">
        <title>A Catalog of Tens of Thousands of Viruses from Human Metagenomes Reveals Hidden Associations with Chronic Diseases.</title>
        <authorList>
            <person name="Tisza M.J."/>
            <person name="Buck C.B."/>
        </authorList>
    </citation>
    <scope>NUCLEOTIDE SEQUENCE</scope>
    <source>
        <strain evidence="2">CtsK93</strain>
    </source>
</reference>
<dbReference type="CDD" id="cd03768">
    <property type="entry name" value="SR_ResInv"/>
    <property type="match status" value="1"/>
</dbReference>
<organism evidence="2">
    <name type="scientific">Myoviridae sp. ctsK93</name>
    <dbReference type="NCBI Taxonomy" id="2825190"/>
    <lineage>
        <taxon>Viruses</taxon>
        <taxon>Duplodnaviria</taxon>
        <taxon>Heunggongvirae</taxon>
        <taxon>Uroviricota</taxon>
        <taxon>Caudoviricetes</taxon>
    </lineage>
</organism>
<dbReference type="InterPro" id="IPR050639">
    <property type="entry name" value="SSR_resolvase"/>
</dbReference>
<protein>
    <submittedName>
        <fullName evidence="2">Integrase</fullName>
    </submittedName>
</protein>
<dbReference type="SMART" id="SM00857">
    <property type="entry name" value="Resolvase"/>
    <property type="match status" value="1"/>
</dbReference>
<feature type="domain" description="Resolvase/invertase-type recombinase catalytic" evidence="1">
    <location>
        <begin position="1"/>
        <end position="144"/>
    </location>
</feature>
<proteinExistence type="predicted"/>
<dbReference type="EMBL" id="BK015446">
    <property type="protein sequence ID" value="DAE07101.1"/>
    <property type="molecule type" value="Genomic_DNA"/>
</dbReference>
<dbReference type="InterPro" id="IPR036162">
    <property type="entry name" value="Resolvase-like_N_sf"/>
</dbReference>
<dbReference type="Pfam" id="PF00239">
    <property type="entry name" value="Resolvase"/>
    <property type="match status" value="1"/>
</dbReference>
<evidence type="ECO:0000313" key="2">
    <source>
        <dbReference type="EMBL" id="DAE07101.1"/>
    </source>
</evidence>
<accession>A0A8S5PKK1</accession>
<evidence type="ECO:0000259" key="1">
    <source>
        <dbReference type="PROSITE" id="PS51736"/>
    </source>
</evidence>
<dbReference type="GO" id="GO:0003677">
    <property type="term" value="F:DNA binding"/>
    <property type="evidence" value="ECO:0007669"/>
    <property type="project" value="InterPro"/>
</dbReference>
<dbReference type="GO" id="GO:0000150">
    <property type="term" value="F:DNA strand exchange activity"/>
    <property type="evidence" value="ECO:0007669"/>
    <property type="project" value="InterPro"/>
</dbReference>
<sequence length="247" mass="28284">MKFIYARCSTEKQDFEQQKECIKQYLKRIGDNSDIKEVVEKVSGTIKHTKRKLQEVLEMCKSGDTIYISELSRLGRSMNDLFSIVSYCGEKDITIIQCKDGTIIENKSIGGKALLFALSLAAEIEVENIRQRTRMGLAARKAKGLQTGGTKELWGKNSSTDRIVSINKMQDKSANKRRENARVNESNVFFWAFITDWIKDKGEPRNYEIWGDIAQKLNNLNQKTATGMEYNSVRAAAMYRKLKKIMK</sequence>
<dbReference type="Gene3D" id="3.40.50.1390">
    <property type="entry name" value="Resolvase, N-terminal catalytic domain"/>
    <property type="match status" value="1"/>
</dbReference>
<dbReference type="InterPro" id="IPR006119">
    <property type="entry name" value="Resolv_N"/>
</dbReference>